<evidence type="ECO:0000256" key="4">
    <source>
        <dbReference type="ARBA" id="ARBA00008773"/>
    </source>
</evidence>
<keyword evidence="21" id="KW-1133">Transmembrane helix</keyword>
<evidence type="ECO:0000256" key="2">
    <source>
        <dbReference type="ARBA" id="ARBA00004191"/>
    </source>
</evidence>
<evidence type="ECO:0000256" key="10">
    <source>
        <dbReference type="ARBA" id="ARBA00022801"/>
    </source>
</evidence>
<dbReference type="Proteomes" id="UP000053263">
    <property type="component" value="Unassembled WGS sequence"/>
</dbReference>
<feature type="transmembrane region" description="Helical" evidence="21">
    <location>
        <begin position="44"/>
        <end position="66"/>
    </location>
</feature>
<organism evidence="22 23">
    <name type="scientific">Plicaturopsis crispa FD-325 SS-3</name>
    <dbReference type="NCBI Taxonomy" id="944288"/>
    <lineage>
        <taxon>Eukaryota</taxon>
        <taxon>Fungi</taxon>
        <taxon>Dikarya</taxon>
        <taxon>Basidiomycota</taxon>
        <taxon>Agaricomycotina</taxon>
        <taxon>Agaricomycetes</taxon>
        <taxon>Agaricomycetidae</taxon>
        <taxon>Amylocorticiales</taxon>
        <taxon>Amylocorticiaceae</taxon>
        <taxon>Plicatura</taxon>
        <taxon>Plicaturopsis crispa</taxon>
    </lineage>
</organism>
<dbReference type="InterPro" id="IPR050732">
    <property type="entry name" value="Beta-glucan_modifiers"/>
</dbReference>
<evidence type="ECO:0000256" key="14">
    <source>
        <dbReference type="ARBA" id="ARBA00023316"/>
    </source>
</evidence>
<keyword evidence="13" id="KW-0119">Carbohydrate metabolism</keyword>
<dbReference type="SUPFAM" id="SSF51445">
    <property type="entry name" value="(Trans)glycosidases"/>
    <property type="match status" value="1"/>
</dbReference>
<keyword evidence="15" id="KW-0624">Polysaccharide degradation</keyword>
<dbReference type="AlphaFoldDB" id="A0A0C9SYK9"/>
<gene>
    <name evidence="22" type="ORF">PLICRDRAFT_116841</name>
</gene>
<accession>A0A0C9SYK9</accession>
<evidence type="ECO:0000256" key="13">
    <source>
        <dbReference type="ARBA" id="ARBA00023277"/>
    </source>
</evidence>
<evidence type="ECO:0000256" key="18">
    <source>
        <dbReference type="ARBA" id="ARBA00043078"/>
    </source>
</evidence>
<comment type="catalytic activity">
    <reaction evidence="1">
        <text>Hydrolysis of (1-&gt;3)-beta-D-glucosidic linkages in (1-&gt;3)-beta-D-glucans.</text>
        <dbReference type="EC" id="3.2.1.39"/>
    </reaction>
</comment>
<keyword evidence="8" id="KW-0964">Secreted</keyword>
<protein>
    <recommendedName>
        <fullName evidence="5">glucan endo-1,3-beta-D-glucosidase</fullName>
        <ecNumber evidence="5">3.2.1.39</ecNumber>
    </recommendedName>
    <alternativeName>
        <fullName evidence="18">Endo-1,3-beta-glucanase btgC</fullName>
    </alternativeName>
    <alternativeName>
        <fullName evidence="17">Laminarinase btgC</fullName>
    </alternativeName>
</protein>
<dbReference type="GO" id="GO:0009277">
    <property type="term" value="C:fungal-type cell wall"/>
    <property type="evidence" value="ECO:0007669"/>
    <property type="project" value="TreeGrafter"/>
</dbReference>
<proteinExistence type="inferred from homology"/>
<evidence type="ECO:0000256" key="20">
    <source>
        <dbReference type="SAM" id="MobiDB-lite"/>
    </source>
</evidence>
<evidence type="ECO:0000256" key="6">
    <source>
        <dbReference type="ARBA" id="ARBA00022475"/>
    </source>
</evidence>
<keyword evidence="7" id="KW-0134">Cell wall</keyword>
<dbReference type="GO" id="GO:0009986">
    <property type="term" value="C:cell surface"/>
    <property type="evidence" value="ECO:0007669"/>
    <property type="project" value="TreeGrafter"/>
</dbReference>
<evidence type="ECO:0000256" key="7">
    <source>
        <dbReference type="ARBA" id="ARBA00022512"/>
    </source>
</evidence>
<feature type="compositionally biased region" description="Low complexity" evidence="20">
    <location>
        <begin position="69"/>
        <end position="81"/>
    </location>
</feature>
<dbReference type="GO" id="GO:0071555">
    <property type="term" value="P:cell wall organization"/>
    <property type="evidence" value="ECO:0007669"/>
    <property type="project" value="UniProtKB-KW"/>
</dbReference>
<dbReference type="GO" id="GO:0042973">
    <property type="term" value="F:glucan endo-1,3-beta-D-glucosidase activity"/>
    <property type="evidence" value="ECO:0007669"/>
    <property type="project" value="UniProtKB-EC"/>
</dbReference>
<evidence type="ECO:0000256" key="8">
    <source>
        <dbReference type="ARBA" id="ARBA00022525"/>
    </source>
</evidence>
<evidence type="ECO:0000313" key="23">
    <source>
        <dbReference type="Proteomes" id="UP000053263"/>
    </source>
</evidence>
<dbReference type="InterPro" id="IPR000490">
    <property type="entry name" value="Glyco_hydro_17"/>
</dbReference>
<dbReference type="Pfam" id="PF00332">
    <property type="entry name" value="Glyco_hydro_17"/>
    <property type="match status" value="1"/>
</dbReference>
<keyword evidence="10 22" id="KW-0378">Hydrolase</keyword>
<sequence>MEADNEWKPDNRWQEKAAAKGRRSKWIVSRACWLVGLCSDRPQAIGSVIALIGLIAVGVAVGVTLAKKNSSKSSSSTGGSTVKQTDPNDPSTFVKDSRLHQSFYGLAYTPAGSQLPDCGNNLTDVITDIQIMSQLTTRLRLYGADCNQTALVLEAIKQTKTNMSVYLGNYPIATDSNAAYDRQRDELKSALQTYGTDNVIGITVGNEFMLNYLNANSATDPNGAVGNQGAALLNADITDMRSTLSGLSLSKTLTVGTSDAGSYFNNEVLAAVDYGMSNVHPWFANVSIDDAAAWTADFFAQNNVAPAAQLSNNPKMFIAETGWPTHSLDAGNESNGPSTATEENLQKFLDTFVCQANANGTGYFYFETFDEPWKDVQFGGVEGSWGMFYSNKTLKGITIPDCVSS</sequence>
<comment type="subcellular location">
    <subcellularLocation>
        <location evidence="3">Cell membrane</location>
        <topology evidence="3">Single-pass type II membrane protein</topology>
    </subcellularLocation>
    <subcellularLocation>
        <location evidence="2">Secreted</location>
        <location evidence="2">Cell wall</location>
    </subcellularLocation>
</comment>
<dbReference type="PANTHER" id="PTHR16631">
    <property type="entry name" value="GLUCAN 1,3-BETA-GLUCOSIDASE"/>
    <property type="match status" value="1"/>
</dbReference>
<keyword evidence="11 21" id="KW-0472">Membrane</keyword>
<dbReference type="GO" id="GO:0005576">
    <property type="term" value="C:extracellular region"/>
    <property type="evidence" value="ECO:0007669"/>
    <property type="project" value="TreeGrafter"/>
</dbReference>
<evidence type="ECO:0000256" key="12">
    <source>
        <dbReference type="ARBA" id="ARBA00023180"/>
    </source>
</evidence>
<feature type="region of interest" description="Disordered" evidence="20">
    <location>
        <begin position="69"/>
        <end position="90"/>
    </location>
</feature>
<keyword evidence="6" id="KW-1003">Cell membrane</keyword>
<reference evidence="22 23" key="1">
    <citation type="submission" date="2014-06" db="EMBL/GenBank/DDBJ databases">
        <title>Evolutionary Origins and Diversification of the Mycorrhizal Mutualists.</title>
        <authorList>
            <consortium name="DOE Joint Genome Institute"/>
            <consortium name="Mycorrhizal Genomics Consortium"/>
            <person name="Kohler A."/>
            <person name="Kuo A."/>
            <person name="Nagy L.G."/>
            <person name="Floudas D."/>
            <person name="Copeland A."/>
            <person name="Barry K.W."/>
            <person name="Cichocki N."/>
            <person name="Veneault-Fourrey C."/>
            <person name="LaButti K."/>
            <person name="Lindquist E.A."/>
            <person name="Lipzen A."/>
            <person name="Lundell T."/>
            <person name="Morin E."/>
            <person name="Murat C."/>
            <person name="Riley R."/>
            <person name="Ohm R."/>
            <person name="Sun H."/>
            <person name="Tunlid A."/>
            <person name="Henrissat B."/>
            <person name="Grigoriev I.V."/>
            <person name="Hibbett D.S."/>
            <person name="Martin F."/>
        </authorList>
    </citation>
    <scope>NUCLEOTIDE SEQUENCE [LARGE SCALE GENOMIC DNA]</scope>
    <source>
        <strain evidence="22 23">FD-325 SS-3</strain>
    </source>
</reference>
<evidence type="ECO:0000313" key="22">
    <source>
        <dbReference type="EMBL" id="KII85125.1"/>
    </source>
</evidence>
<evidence type="ECO:0000256" key="21">
    <source>
        <dbReference type="SAM" id="Phobius"/>
    </source>
</evidence>
<evidence type="ECO:0000256" key="17">
    <source>
        <dbReference type="ARBA" id="ARBA00042373"/>
    </source>
</evidence>
<evidence type="ECO:0000256" key="5">
    <source>
        <dbReference type="ARBA" id="ARBA00012780"/>
    </source>
</evidence>
<keyword evidence="14" id="KW-0961">Cell wall biogenesis/degradation</keyword>
<dbReference type="HOGENOM" id="CLU_011476_2_1_1"/>
<keyword evidence="23" id="KW-1185">Reference proteome</keyword>
<evidence type="ECO:0000256" key="1">
    <source>
        <dbReference type="ARBA" id="ARBA00000382"/>
    </source>
</evidence>
<evidence type="ECO:0000256" key="3">
    <source>
        <dbReference type="ARBA" id="ARBA00004401"/>
    </source>
</evidence>
<comment type="similarity">
    <text evidence="4 19">Belongs to the glycosyl hydrolase 17 family.</text>
</comment>
<evidence type="ECO:0000256" key="16">
    <source>
        <dbReference type="ARBA" id="ARBA00037649"/>
    </source>
</evidence>
<dbReference type="EMBL" id="KN832568">
    <property type="protein sequence ID" value="KII85125.1"/>
    <property type="molecule type" value="Genomic_DNA"/>
</dbReference>
<dbReference type="Gene3D" id="3.20.20.80">
    <property type="entry name" value="Glycosidases"/>
    <property type="match status" value="2"/>
</dbReference>
<dbReference type="OrthoDB" id="68336at2759"/>
<dbReference type="EC" id="3.2.1.39" evidence="5"/>
<evidence type="ECO:0000256" key="19">
    <source>
        <dbReference type="RuleBase" id="RU004335"/>
    </source>
</evidence>
<evidence type="ECO:0000256" key="11">
    <source>
        <dbReference type="ARBA" id="ARBA00023136"/>
    </source>
</evidence>
<keyword evidence="21" id="KW-0812">Transmembrane</keyword>
<name>A0A0C9SYK9_PLICR</name>
<dbReference type="GO" id="GO:0000272">
    <property type="term" value="P:polysaccharide catabolic process"/>
    <property type="evidence" value="ECO:0007669"/>
    <property type="project" value="UniProtKB-KW"/>
</dbReference>
<keyword evidence="12" id="KW-0325">Glycoprotein</keyword>
<dbReference type="GO" id="GO:0005886">
    <property type="term" value="C:plasma membrane"/>
    <property type="evidence" value="ECO:0007669"/>
    <property type="project" value="UniProtKB-SubCell"/>
</dbReference>
<dbReference type="PANTHER" id="PTHR16631:SF17">
    <property type="entry name" value="GLUCAN ENDO-1,3-BETA-GLUCOSIDASE BTGC"/>
    <property type="match status" value="1"/>
</dbReference>
<evidence type="ECO:0000256" key="9">
    <source>
        <dbReference type="ARBA" id="ARBA00022729"/>
    </source>
</evidence>
<keyword evidence="9" id="KW-0732">Signal</keyword>
<comment type="function">
    <text evidence="16">Glucanases play a role in cell expansion during growth, in cell-cell fusion during mating, and in spore release during sporulation. This enzyme may be involved in beta-glucan degradation. Active on laminarin and lichenan.</text>
</comment>
<dbReference type="InterPro" id="IPR017853">
    <property type="entry name" value="GH"/>
</dbReference>
<evidence type="ECO:0000256" key="15">
    <source>
        <dbReference type="ARBA" id="ARBA00023326"/>
    </source>
</evidence>